<accession>A0A4Q8BCU8</accession>
<dbReference type="AlphaFoldDB" id="A0A4Q8BCU8"/>
<sequence length="99" mass="10946">MSPERPTTIGHTRSHGLPDSRTGEQYRTRADDLAQPGPQLIEAAALLLDELGQAFGVPEMGQLSRDGRIRRPYWASHGLRGPIVAWAEKNDIEVTDETI</sequence>
<reference evidence="2 3" key="1">
    <citation type="submission" date="2019-02" db="EMBL/GenBank/DDBJ databases">
        <title>Sequencing the genomes of 1000 actinobacteria strains.</title>
        <authorList>
            <person name="Klenk H.-P."/>
        </authorList>
    </citation>
    <scope>NUCLEOTIDE SEQUENCE [LARGE SCALE GENOMIC DNA]</scope>
    <source>
        <strain evidence="2 3">DSM 45612</strain>
    </source>
</reference>
<dbReference type="EMBL" id="SHLD01000001">
    <property type="protein sequence ID" value="RZU75111.1"/>
    <property type="molecule type" value="Genomic_DNA"/>
</dbReference>
<dbReference type="Proteomes" id="UP000294114">
    <property type="component" value="Unassembled WGS sequence"/>
</dbReference>
<organism evidence="2 3">
    <name type="scientific">Micromonospora kangleipakensis</name>
    <dbReference type="NCBI Taxonomy" id="1077942"/>
    <lineage>
        <taxon>Bacteria</taxon>
        <taxon>Bacillati</taxon>
        <taxon>Actinomycetota</taxon>
        <taxon>Actinomycetes</taxon>
        <taxon>Micromonosporales</taxon>
        <taxon>Micromonosporaceae</taxon>
        <taxon>Micromonospora</taxon>
    </lineage>
</organism>
<keyword evidence="3" id="KW-1185">Reference proteome</keyword>
<evidence type="ECO:0000313" key="3">
    <source>
        <dbReference type="Proteomes" id="UP000294114"/>
    </source>
</evidence>
<protein>
    <submittedName>
        <fullName evidence="2">Uncharacterized protein</fullName>
    </submittedName>
</protein>
<proteinExistence type="predicted"/>
<name>A0A4Q8BCU8_9ACTN</name>
<comment type="caution">
    <text evidence="2">The sequence shown here is derived from an EMBL/GenBank/DDBJ whole genome shotgun (WGS) entry which is preliminary data.</text>
</comment>
<evidence type="ECO:0000256" key="1">
    <source>
        <dbReference type="SAM" id="MobiDB-lite"/>
    </source>
</evidence>
<gene>
    <name evidence="2" type="ORF">EV384_3638</name>
</gene>
<dbReference type="OrthoDB" id="3443870at2"/>
<dbReference type="RefSeq" id="WP_130334877.1">
    <property type="nucleotide sequence ID" value="NZ_SHLD01000001.1"/>
</dbReference>
<evidence type="ECO:0000313" key="2">
    <source>
        <dbReference type="EMBL" id="RZU75111.1"/>
    </source>
</evidence>
<feature type="compositionally biased region" description="Basic and acidic residues" evidence="1">
    <location>
        <begin position="16"/>
        <end position="32"/>
    </location>
</feature>
<feature type="region of interest" description="Disordered" evidence="1">
    <location>
        <begin position="1"/>
        <end position="35"/>
    </location>
</feature>